<evidence type="ECO:0000256" key="6">
    <source>
        <dbReference type="SAM" id="MobiDB-lite"/>
    </source>
</evidence>
<dbReference type="Proteomes" id="UP000177925">
    <property type="component" value="Unassembled WGS sequence"/>
</dbReference>
<evidence type="ECO:0000313" key="10">
    <source>
        <dbReference type="Proteomes" id="UP000177925"/>
    </source>
</evidence>
<keyword evidence="3 9" id="KW-0689">Ribosomal protein</keyword>
<dbReference type="GO" id="GO:0008097">
    <property type="term" value="F:5S rRNA binding"/>
    <property type="evidence" value="ECO:0007669"/>
    <property type="project" value="InterPro"/>
</dbReference>
<name>A0A1F6T9V2_9PROT</name>
<dbReference type="NCBIfam" id="NF004612">
    <property type="entry name" value="PRK05943.1"/>
    <property type="match status" value="1"/>
</dbReference>
<evidence type="ECO:0000256" key="2">
    <source>
        <dbReference type="ARBA" id="ARBA00022884"/>
    </source>
</evidence>
<dbReference type="PANTHER" id="PTHR33284">
    <property type="entry name" value="RIBOSOMAL PROTEIN L25/GLN-TRNA SYNTHETASE, ANTI-CODON-BINDING DOMAIN-CONTAINING PROTEIN"/>
    <property type="match status" value="1"/>
</dbReference>
<evidence type="ECO:0000256" key="1">
    <source>
        <dbReference type="ARBA" id="ARBA00022730"/>
    </source>
</evidence>
<organism evidence="9 10">
    <name type="scientific">Candidatus Muproteobacteria bacterium RBG_16_64_11</name>
    <dbReference type="NCBI Taxonomy" id="1817758"/>
    <lineage>
        <taxon>Bacteria</taxon>
        <taxon>Pseudomonadati</taxon>
        <taxon>Pseudomonadota</taxon>
        <taxon>Candidatus Muproteobacteria</taxon>
    </lineage>
</organism>
<dbReference type="CDD" id="cd00495">
    <property type="entry name" value="Ribosomal_L25_TL5_CTC"/>
    <property type="match status" value="1"/>
</dbReference>
<evidence type="ECO:0000256" key="5">
    <source>
        <dbReference type="ARBA" id="ARBA00035479"/>
    </source>
</evidence>
<dbReference type="Pfam" id="PF01386">
    <property type="entry name" value="Ribosomal_L25p"/>
    <property type="match status" value="1"/>
</dbReference>
<gene>
    <name evidence="9" type="ORF">A2150_07550</name>
</gene>
<dbReference type="Pfam" id="PF14693">
    <property type="entry name" value="Ribosomal_TL5_C"/>
    <property type="match status" value="1"/>
</dbReference>
<dbReference type="InterPro" id="IPR029751">
    <property type="entry name" value="Ribosomal_L25_dom"/>
</dbReference>
<keyword evidence="4" id="KW-0687">Ribonucleoprotein</keyword>
<feature type="compositionally biased region" description="Basic and acidic residues" evidence="6">
    <location>
        <begin position="1"/>
        <end position="14"/>
    </location>
</feature>
<feature type="domain" description="Large ribosomal subunit protein bL25 beta" evidence="8">
    <location>
        <begin position="101"/>
        <end position="188"/>
    </location>
</feature>
<reference evidence="9 10" key="1">
    <citation type="journal article" date="2016" name="Nat. Commun.">
        <title>Thousands of microbial genomes shed light on interconnected biogeochemical processes in an aquifer system.</title>
        <authorList>
            <person name="Anantharaman K."/>
            <person name="Brown C.T."/>
            <person name="Hug L.A."/>
            <person name="Sharon I."/>
            <person name="Castelle C.J."/>
            <person name="Probst A.J."/>
            <person name="Thomas B.C."/>
            <person name="Singh A."/>
            <person name="Wilkins M.J."/>
            <person name="Karaoz U."/>
            <person name="Brodie E.L."/>
            <person name="Williams K.H."/>
            <person name="Hubbard S.S."/>
            <person name="Banfield J.F."/>
        </authorList>
    </citation>
    <scope>NUCLEOTIDE SEQUENCE [LARGE SCALE GENOMIC DNA]</scope>
</reference>
<dbReference type="AlphaFoldDB" id="A0A1F6T9V2"/>
<evidence type="ECO:0000256" key="4">
    <source>
        <dbReference type="ARBA" id="ARBA00023274"/>
    </source>
</evidence>
<evidence type="ECO:0000313" key="9">
    <source>
        <dbReference type="EMBL" id="OGI41903.1"/>
    </source>
</evidence>
<dbReference type="InterPro" id="IPR020056">
    <property type="entry name" value="Rbsml_bL25/Gln-tRNA_synth_N"/>
</dbReference>
<dbReference type="InterPro" id="IPR001021">
    <property type="entry name" value="Ribosomal_bL25_long"/>
</dbReference>
<dbReference type="GO" id="GO:0003735">
    <property type="term" value="F:structural constituent of ribosome"/>
    <property type="evidence" value="ECO:0007669"/>
    <property type="project" value="InterPro"/>
</dbReference>
<protein>
    <recommendedName>
        <fullName evidence="5">50S ribosomal protein L25</fullName>
    </recommendedName>
</protein>
<keyword evidence="2" id="KW-0694">RNA-binding</keyword>
<feature type="region of interest" description="Disordered" evidence="6">
    <location>
        <begin position="1"/>
        <end position="20"/>
    </location>
</feature>
<dbReference type="InterPro" id="IPR020930">
    <property type="entry name" value="Ribosomal_uL5_bac-type"/>
</dbReference>
<dbReference type="HAMAP" id="MF_01336">
    <property type="entry name" value="Ribosomal_bL25"/>
    <property type="match status" value="1"/>
</dbReference>
<dbReference type="NCBIfam" id="NF004128">
    <property type="entry name" value="PRK05618.1-2"/>
    <property type="match status" value="1"/>
</dbReference>
<sequence>MAKFELNAEQRDAKGTGASRRLRRAGKIPAVLYGAGKDAVTLSLEHEPVYLNVRNEAFFTSILTVNYGQQKEQAVLRDLQMHPYKPRIQHMDLQRISATEKLHMRVPLHFTGQGQAPGVKLQGGIVMHHLTEVDVTCLPHQLPEFLAVDISKLNLNESVHLSNIPLPEGVVITSIAHGGGDLAVATIAI</sequence>
<dbReference type="NCBIfam" id="TIGR00731">
    <property type="entry name" value="bL25_bact_ctc"/>
    <property type="match status" value="1"/>
</dbReference>
<evidence type="ECO:0000259" key="7">
    <source>
        <dbReference type="Pfam" id="PF01386"/>
    </source>
</evidence>
<dbReference type="NCBIfam" id="NF004130">
    <property type="entry name" value="PRK05618.1-5"/>
    <property type="match status" value="1"/>
</dbReference>
<dbReference type="InterPro" id="IPR020057">
    <property type="entry name" value="Ribosomal_bL25_b-dom"/>
</dbReference>
<dbReference type="InterPro" id="IPR011035">
    <property type="entry name" value="Ribosomal_bL25/Gln-tRNA_synth"/>
</dbReference>
<dbReference type="InterPro" id="IPR020055">
    <property type="entry name" value="Ribosomal_bL25_short"/>
</dbReference>
<comment type="caution">
    <text evidence="9">The sequence shown here is derived from an EMBL/GenBank/DDBJ whole genome shotgun (WGS) entry which is preliminary data.</text>
</comment>
<feature type="non-terminal residue" evidence="9">
    <location>
        <position position="189"/>
    </location>
</feature>
<dbReference type="InterPro" id="IPR037121">
    <property type="entry name" value="Ribosomal_bL25_C"/>
</dbReference>
<dbReference type="Gene3D" id="2.40.240.10">
    <property type="entry name" value="Ribosomal Protein L25, Chain P"/>
    <property type="match status" value="1"/>
</dbReference>
<dbReference type="Gene3D" id="2.170.120.20">
    <property type="entry name" value="Ribosomal protein L25, beta domain"/>
    <property type="match status" value="1"/>
</dbReference>
<accession>A0A1F6T9V2</accession>
<dbReference type="HAMAP" id="MF_01334">
    <property type="entry name" value="Ribosomal_bL25_CTC"/>
    <property type="match status" value="1"/>
</dbReference>
<dbReference type="GO" id="GO:0006412">
    <property type="term" value="P:translation"/>
    <property type="evidence" value="ECO:0007669"/>
    <property type="project" value="InterPro"/>
</dbReference>
<proteinExistence type="inferred from homology"/>
<keyword evidence="1" id="KW-0699">rRNA-binding</keyword>
<dbReference type="PANTHER" id="PTHR33284:SF1">
    <property type="entry name" value="RIBOSOMAL PROTEIN L25_GLN-TRNA SYNTHETASE, ANTI-CODON-BINDING DOMAIN-CONTAINING PROTEIN"/>
    <property type="match status" value="1"/>
</dbReference>
<dbReference type="STRING" id="1817758.A2150_07550"/>
<dbReference type="GO" id="GO:0022625">
    <property type="term" value="C:cytosolic large ribosomal subunit"/>
    <property type="evidence" value="ECO:0007669"/>
    <property type="project" value="TreeGrafter"/>
</dbReference>
<dbReference type="SUPFAM" id="SSF50715">
    <property type="entry name" value="Ribosomal protein L25-like"/>
    <property type="match status" value="1"/>
</dbReference>
<feature type="domain" description="Large ribosomal subunit protein bL25 L25" evidence="7">
    <location>
        <begin position="6"/>
        <end position="93"/>
    </location>
</feature>
<dbReference type="EMBL" id="MFSS01000110">
    <property type="protein sequence ID" value="OGI41903.1"/>
    <property type="molecule type" value="Genomic_DNA"/>
</dbReference>
<evidence type="ECO:0000256" key="3">
    <source>
        <dbReference type="ARBA" id="ARBA00022980"/>
    </source>
</evidence>
<evidence type="ECO:0000259" key="8">
    <source>
        <dbReference type="Pfam" id="PF14693"/>
    </source>
</evidence>